<gene>
    <name evidence="2" type="ORF">EDS130_LOCUS2721</name>
    <name evidence="3" type="ORF">XAT740_LOCUS38778</name>
</gene>
<evidence type="ECO:0000313" key="4">
    <source>
        <dbReference type="Proteomes" id="UP000663828"/>
    </source>
</evidence>
<feature type="compositionally biased region" description="Low complexity" evidence="1">
    <location>
        <begin position="64"/>
        <end position="73"/>
    </location>
</feature>
<feature type="compositionally biased region" description="Polar residues" evidence="1">
    <location>
        <begin position="311"/>
        <end position="341"/>
    </location>
</feature>
<evidence type="ECO:0000313" key="3">
    <source>
        <dbReference type="EMBL" id="CAF1485437.1"/>
    </source>
</evidence>
<dbReference type="Proteomes" id="UP000663828">
    <property type="component" value="Unassembled WGS sequence"/>
</dbReference>
<feature type="region of interest" description="Disordered" evidence="1">
    <location>
        <begin position="311"/>
        <end position="360"/>
    </location>
</feature>
<comment type="caution">
    <text evidence="3">The sequence shown here is derived from an EMBL/GenBank/DDBJ whole genome shotgun (WGS) entry which is preliminary data.</text>
</comment>
<evidence type="ECO:0000256" key="1">
    <source>
        <dbReference type="SAM" id="MobiDB-lite"/>
    </source>
</evidence>
<organism evidence="3 4">
    <name type="scientific">Adineta ricciae</name>
    <name type="common">Rotifer</name>
    <dbReference type="NCBI Taxonomy" id="249248"/>
    <lineage>
        <taxon>Eukaryota</taxon>
        <taxon>Metazoa</taxon>
        <taxon>Spiralia</taxon>
        <taxon>Gnathifera</taxon>
        <taxon>Rotifera</taxon>
        <taxon>Eurotatoria</taxon>
        <taxon>Bdelloidea</taxon>
        <taxon>Adinetida</taxon>
        <taxon>Adinetidae</taxon>
        <taxon>Adineta</taxon>
    </lineage>
</organism>
<dbReference type="EMBL" id="CAJNOR010004223">
    <property type="protein sequence ID" value="CAF1485437.1"/>
    <property type="molecule type" value="Genomic_DNA"/>
</dbReference>
<evidence type="ECO:0000313" key="2">
    <source>
        <dbReference type="EMBL" id="CAF0759233.1"/>
    </source>
</evidence>
<protein>
    <submittedName>
        <fullName evidence="3">Uncharacterized protein</fullName>
    </submittedName>
</protein>
<feature type="region of interest" description="Disordered" evidence="1">
    <location>
        <begin position="1"/>
        <end position="22"/>
    </location>
</feature>
<sequence length="451" mass="52840">MVFRDRQGLSPQPSNDLVRSPNHRDRYLDNCFLLCINRDHDDVEIPEIRRLENNLMRELCNKTQSKSQQQSRSYLDDRDDEQNYDLKNDEYLNSRQEREYESMYRRRGYQQERASSSRTDRSRYYRDDTIDNYQYPRPVRYQNDYHIMQHSDDELSVYEVYVPTNTLNRISDKQVDNNMVLIDYEDISMMRDIKNGLTPYGHSPRNIPSHYNNYRPLNQYNDYSPQYQNPYDGQLQNYPTNNLSQAFPNYYGNERDRQPYAPQSGQFFPSSIPIDRSNAINVRRHIYSPSQLPQGLTEGQLVMLLQKGNQYQTGKSHPPTQNEPQPSSTTAITVSHKSSPAPNGHLEPFQNSEYVPSPQIKVPPQIIDHHLTTEERKSLDDSAKPMATLNPPHAAKASKDIESKESEEKKKKEKTHESKKDKKEEKDGGDHHKKDSKKEKSGGKESKKKKK</sequence>
<dbReference type="OrthoDB" id="10042261at2759"/>
<accession>A0A815S046</accession>
<dbReference type="EMBL" id="CAJNOJ010000006">
    <property type="protein sequence ID" value="CAF0759233.1"/>
    <property type="molecule type" value="Genomic_DNA"/>
</dbReference>
<name>A0A815S046_ADIRI</name>
<feature type="compositionally biased region" description="Basic and acidic residues" evidence="1">
    <location>
        <begin position="84"/>
        <end position="104"/>
    </location>
</feature>
<keyword evidence="4" id="KW-1185">Reference proteome</keyword>
<feature type="compositionally biased region" description="Basic and acidic residues" evidence="1">
    <location>
        <begin position="397"/>
        <end position="445"/>
    </location>
</feature>
<feature type="compositionally biased region" description="Basic and acidic residues" evidence="1">
    <location>
        <begin position="118"/>
        <end position="129"/>
    </location>
</feature>
<feature type="region of interest" description="Disordered" evidence="1">
    <location>
        <begin position="375"/>
        <end position="451"/>
    </location>
</feature>
<dbReference type="AlphaFoldDB" id="A0A815S046"/>
<proteinExistence type="predicted"/>
<dbReference type="Proteomes" id="UP000663852">
    <property type="component" value="Unassembled WGS sequence"/>
</dbReference>
<feature type="region of interest" description="Disordered" evidence="1">
    <location>
        <begin position="62"/>
        <end position="131"/>
    </location>
</feature>
<reference evidence="3" key="1">
    <citation type="submission" date="2021-02" db="EMBL/GenBank/DDBJ databases">
        <authorList>
            <person name="Nowell W R."/>
        </authorList>
    </citation>
    <scope>NUCLEOTIDE SEQUENCE</scope>
</reference>